<keyword evidence="2" id="KW-1185">Reference proteome</keyword>
<accession>A0ABV6S1V4</accession>
<dbReference type="RefSeq" id="WP_267220606.1">
    <property type="nucleotide sequence ID" value="NZ_JAPCWC010000007.1"/>
</dbReference>
<gene>
    <name evidence="1" type="ORF">ACFFF8_01270</name>
</gene>
<proteinExistence type="predicted"/>
<sequence>MTPDQIDAARRMQIVHKSRRVTAKDSSAIAYVYEQADGSPCAAVFHGRSLKPSWRYRFRNADERTRRVMAFFKACAEHAERQAKRKADRKAAGRGLSVGDVLSTCWGYEQTNREWFEVTALIGQTMVEVREIAREVEETSWQQGKTVPVVGKYVGEPLRRRAADGRVRIDDVRLATLETPLARIGSKAVYAAQHFTAYH</sequence>
<protein>
    <submittedName>
        <fullName evidence="1">Uncharacterized protein</fullName>
    </submittedName>
</protein>
<name>A0ABV6S1V4_9SPHN</name>
<evidence type="ECO:0000313" key="2">
    <source>
        <dbReference type="Proteomes" id="UP001589858"/>
    </source>
</evidence>
<dbReference type="EMBL" id="JBHLTM010000008">
    <property type="protein sequence ID" value="MFC0683215.1"/>
    <property type="molecule type" value="Genomic_DNA"/>
</dbReference>
<organism evidence="1 2">
    <name type="scientific">Novosphingobium clariflavum</name>
    <dbReference type="NCBI Taxonomy" id="2029884"/>
    <lineage>
        <taxon>Bacteria</taxon>
        <taxon>Pseudomonadati</taxon>
        <taxon>Pseudomonadota</taxon>
        <taxon>Alphaproteobacteria</taxon>
        <taxon>Sphingomonadales</taxon>
        <taxon>Sphingomonadaceae</taxon>
        <taxon>Novosphingobium</taxon>
    </lineage>
</organism>
<evidence type="ECO:0000313" key="1">
    <source>
        <dbReference type="EMBL" id="MFC0683215.1"/>
    </source>
</evidence>
<comment type="caution">
    <text evidence="1">The sequence shown here is derived from an EMBL/GenBank/DDBJ whole genome shotgun (WGS) entry which is preliminary data.</text>
</comment>
<dbReference type="Proteomes" id="UP001589858">
    <property type="component" value="Unassembled WGS sequence"/>
</dbReference>
<reference evidence="1 2" key="1">
    <citation type="submission" date="2024-09" db="EMBL/GenBank/DDBJ databases">
        <authorList>
            <person name="Sun Q."/>
            <person name="Mori K."/>
        </authorList>
    </citation>
    <scope>NUCLEOTIDE SEQUENCE [LARGE SCALE GENOMIC DNA]</scope>
    <source>
        <strain evidence="1 2">CICC 11035S</strain>
    </source>
</reference>